<keyword evidence="2" id="KW-1185">Reference proteome</keyword>
<name>A0A011UKC4_RUMAL</name>
<dbReference type="Proteomes" id="UP000021369">
    <property type="component" value="Unassembled WGS sequence"/>
</dbReference>
<dbReference type="PATRIC" id="fig|1341156.4.peg.460"/>
<gene>
    <name evidence="1" type="ORF">RASY3_03700</name>
</gene>
<comment type="caution">
    <text evidence="1">The sequence shown here is derived from an EMBL/GenBank/DDBJ whole genome shotgun (WGS) entry which is preliminary data.</text>
</comment>
<evidence type="ECO:0000313" key="1">
    <source>
        <dbReference type="EMBL" id="EXM41069.1"/>
    </source>
</evidence>
<sequence length="186" mass="20274">MSLFSILAAAAILVLFTLSAMLNKGRARKTALIVNCVLLLLAAGCGTGFFIDNENVRKAEDGQDIYGYFFNEVYYSEEADGCYIFSKPEIMSPPSMYAAKTDKLELPAISKIYTPVRFYMEDGAFLDSGSITVGGENGGRFSEINYSEIIRITPDPSCALILTALASTVIMAAFSIVMVIRGIIKR</sequence>
<dbReference type="AlphaFoldDB" id="A0A011UKC4"/>
<dbReference type="EMBL" id="JEOB01000001">
    <property type="protein sequence ID" value="EXM41069.1"/>
    <property type="molecule type" value="Genomic_DNA"/>
</dbReference>
<protein>
    <submittedName>
        <fullName evidence="1">Uncharacterized protein</fullName>
    </submittedName>
</protein>
<proteinExistence type="predicted"/>
<organism evidence="1 2">
    <name type="scientific">Ruminococcus albus SY3</name>
    <dbReference type="NCBI Taxonomy" id="1341156"/>
    <lineage>
        <taxon>Bacteria</taxon>
        <taxon>Bacillati</taxon>
        <taxon>Bacillota</taxon>
        <taxon>Clostridia</taxon>
        <taxon>Eubacteriales</taxon>
        <taxon>Oscillospiraceae</taxon>
        <taxon>Ruminococcus</taxon>
    </lineage>
</organism>
<reference evidence="1 2" key="1">
    <citation type="submission" date="2013-06" db="EMBL/GenBank/DDBJ databases">
        <title>Rumen cellulosomics: divergent fiber-degrading strategies revealed by comparative genome-wide analysis of six Ruminococcal strains.</title>
        <authorList>
            <person name="Dassa B."/>
            <person name="Borovok I."/>
            <person name="Lamed R."/>
            <person name="Flint H."/>
            <person name="Yeoman C.J."/>
            <person name="White B."/>
            <person name="Bayer E.A."/>
        </authorList>
    </citation>
    <scope>NUCLEOTIDE SEQUENCE [LARGE SCALE GENOMIC DNA]</scope>
    <source>
        <strain evidence="1 2">SY3</strain>
    </source>
</reference>
<evidence type="ECO:0000313" key="2">
    <source>
        <dbReference type="Proteomes" id="UP000021369"/>
    </source>
</evidence>
<dbReference type="RefSeq" id="WP_037285159.1">
    <property type="nucleotide sequence ID" value="NZ_JEOB01000001.1"/>
</dbReference>
<accession>A0A011UKC4</accession>